<keyword evidence="1" id="KW-0472">Membrane</keyword>
<evidence type="ECO:0000313" key="3">
    <source>
        <dbReference type="Proteomes" id="UP001239445"/>
    </source>
</evidence>
<dbReference type="Proteomes" id="UP001239445">
    <property type="component" value="Unassembled WGS sequence"/>
</dbReference>
<dbReference type="EMBL" id="MU839839">
    <property type="protein sequence ID" value="KAK1752472.1"/>
    <property type="molecule type" value="Genomic_DNA"/>
</dbReference>
<proteinExistence type="predicted"/>
<dbReference type="Gene3D" id="1.20.58.340">
    <property type="entry name" value="Magnesium transport protein CorA, transmembrane region"/>
    <property type="match status" value="1"/>
</dbReference>
<name>A0AAJ0F3N6_9PEZI</name>
<feature type="transmembrane region" description="Helical" evidence="1">
    <location>
        <begin position="99"/>
        <end position="119"/>
    </location>
</feature>
<dbReference type="AlphaFoldDB" id="A0AAJ0F3N6"/>
<keyword evidence="1" id="KW-1133">Transmembrane helix</keyword>
<evidence type="ECO:0000313" key="2">
    <source>
        <dbReference type="EMBL" id="KAK1752472.1"/>
    </source>
</evidence>
<reference evidence="2" key="1">
    <citation type="submission" date="2023-06" db="EMBL/GenBank/DDBJ databases">
        <title>Genome-scale phylogeny and comparative genomics of the fungal order Sordariales.</title>
        <authorList>
            <consortium name="Lawrence Berkeley National Laboratory"/>
            <person name="Hensen N."/>
            <person name="Bonometti L."/>
            <person name="Westerberg I."/>
            <person name="Brannstrom I.O."/>
            <person name="Guillou S."/>
            <person name="Cros-Aarteil S."/>
            <person name="Calhoun S."/>
            <person name="Haridas S."/>
            <person name="Kuo A."/>
            <person name="Mondo S."/>
            <person name="Pangilinan J."/>
            <person name="Riley R."/>
            <person name="Labutti K."/>
            <person name="Andreopoulos B."/>
            <person name="Lipzen A."/>
            <person name="Chen C."/>
            <person name="Yanf M."/>
            <person name="Daum C."/>
            <person name="Ng V."/>
            <person name="Clum A."/>
            <person name="Steindorff A."/>
            <person name="Ohm R."/>
            <person name="Martin F."/>
            <person name="Silar P."/>
            <person name="Natvig D."/>
            <person name="Lalanne C."/>
            <person name="Gautier V."/>
            <person name="Ament-Velasquez S.L."/>
            <person name="Kruys A."/>
            <person name="Hutchinson M.I."/>
            <person name="Powell A.J."/>
            <person name="Barry K."/>
            <person name="Miller A.N."/>
            <person name="Grigoriev I.V."/>
            <person name="Debuchy R."/>
            <person name="Gladieux P."/>
            <person name="Thoren M.H."/>
            <person name="Johannesson H."/>
        </authorList>
    </citation>
    <scope>NUCLEOTIDE SEQUENCE</scope>
    <source>
        <strain evidence="2">PSN4</strain>
    </source>
</reference>
<keyword evidence="1" id="KW-0812">Transmembrane</keyword>
<accession>A0AAJ0F3N6</accession>
<comment type="caution">
    <text evidence="2">The sequence shown here is derived from an EMBL/GenBank/DDBJ whole genome shotgun (WGS) entry which is preliminary data.</text>
</comment>
<organism evidence="2 3">
    <name type="scientific">Echria macrotheca</name>
    <dbReference type="NCBI Taxonomy" id="438768"/>
    <lineage>
        <taxon>Eukaryota</taxon>
        <taxon>Fungi</taxon>
        <taxon>Dikarya</taxon>
        <taxon>Ascomycota</taxon>
        <taxon>Pezizomycotina</taxon>
        <taxon>Sordariomycetes</taxon>
        <taxon>Sordariomycetidae</taxon>
        <taxon>Sordariales</taxon>
        <taxon>Schizotheciaceae</taxon>
        <taxon>Echria</taxon>
    </lineage>
</organism>
<protein>
    <submittedName>
        <fullName evidence="2">Uncharacterized protein</fullName>
    </submittedName>
</protein>
<feature type="transmembrane region" description="Helical" evidence="1">
    <location>
        <begin position="37"/>
        <end position="54"/>
    </location>
</feature>
<gene>
    <name evidence="2" type="ORF">QBC47DRAFT_58418</name>
</gene>
<keyword evidence="3" id="KW-1185">Reference proteome</keyword>
<sequence>MRGDAEDGHKLLLDLLDLKQKAGALVEARSTRQQGRVIVLFTIITIIFVGASQTPSHRTCTANMVGKLPLSFFTSYFGQNISEMTGDSKNPKAGELWKIGAPISVVVILIALSVAYCIMRPLHLLKRLKMRFDPGIWRLASRLGVDPPPIRVRPVEQRPLGPRLVKLMGRLPGIGLVRRAWVGCFNHGKPEPGLAGPSTAV</sequence>
<evidence type="ECO:0000256" key="1">
    <source>
        <dbReference type="SAM" id="Phobius"/>
    </source>
</evidence>